<dbReference type="SUPFAM" id="SSF53167">
    <property type="entry name" value="Purine and uridine phosphorylases"/>
    <property type="match status" value="1"/>
</dbReference>
<dbReference type="InterPro" id="IPR000845">
    <property type="entry name" value="Nucleoside_phosphorylase_d"/>
</dbReference>
<evidence type="ECO:0000256" key="5">
    <source>
        <dbReference type="PIRNR" id="PIRNR000477"/>
    </source>
</evidence>
<accession>A0ABY8PQZ9</accession>
<evidence type="ECO:0000256" key="3">
    <source>
        <dbReference type="ARBA" id="ARBA00022676"/>
    </source>
</evidence>
<protein>
    <recommendedName>
        <fullName evidence="5">Purine nucleoside phosphorylase</fullName>
        <ecNumber evidence="5">2.4.2.1</ecNumber>
    </recommendedName>
    <alternativeName>
        <fullName evidence="5">Inosine-guanosine phosphorylase</fullName>
    </alternativeName>
</protein>
<dbReference type="NCBIfam" id="TIGR01697">
    <property type="entry name" value="PNPH-PUNA-XAPA"/>
    <property type="match status" value="1"/>
</dbReference>
<dbReference type="Gene3D" id="3.40.50.1580">
    <property type="entry name" value="Nucleoside phosphorylase domain"/>
    <property type="match status" value="1"/>
</dbReference>
<dbReference type="PIRSF" id="PIRSF000477">
    <property type="entry name" value="PurNPase"/>
    <property type="match status" value="1"/>
</dbReference>
<dbReference type="GO" id="GO:0004731">
    <property type="term" value="F:purine-nucleoside phosphorylase activity"/>
    <property type="evidence" value="ECO:0007669"/>
    <property type="project" value="UniProtKB-EC"/>
</dbReference>
<dbReference type="RefSeq" id="WP_280999195.1">
    <property type="nucleotide sequence ID" value="NZ_CP069362.1"/>
</dbReference>
<name>A0ABY8PQZ9_9BACT</name>
<keyword evidence="3 5" id="KW-0328">Glycosyltransferase</keyword>
<evidence type="ECO:0000259" key="6">
    <source>
        <dbReference type="Pfam" id="PF01048"/>
    </source>
</evidence>
<evidence type="ECO:0000256" key="4">
    <source>
        <dbReference type="ARBA" id="ARBA00022679"/>
    </source>
</evidence>
<dbReference type="EC" id="2.4.2.1" evidence="5"/>
<feature type="domain" description="Nucleoside phosphorylase" evidence="6">
    <location>
        <begin position="22"/>
        <end position="267"/>
    </location>
</feature>
<organism evidence="7 8">
    <name type="scientific">Marinitoga aeolica</name>
    <dbReference type="NCBI Taxonomy" id="2809031"/>
    <lineage>
        <taxon>Bacteria</taxon>
        <taxon>Thermotogati</taxon>
        <taxon>Thermotogota</taxon>
        <taxon>Thermotogae</taxon>
        <taxon>Petrotogales</taxon>
        <taxon>Petrotogaceae</taxon>
        <taxon>Marinitoga</taxon>
    </lineage>
</organism>
<evidence type="ECO:0000313" key="8">
    <source>
        <dbReference type="Proteomes" id="UP001232493"/>
    </source>
</evidence>
<evidence type="ECO:0000313" key="7">
    <source>
        <dbReference type="EMBL" id="WGS65069.1"/>
    </source>
</evidence>
<reference evidence="7 8" key="1">
    <citation type="submission" date="2021-02" db="EMBL/GenBank/DDBJ databases">
        <title>Characterization of Marinitoga sp. nov. str. BP5-C20A.</title>
        <authorList>
            <person name="Erauso G."/>
            <person name="Postec A."/>
        </authorList>
    </citation>
    <scope>NUCLEOTIDE SEQUENCE [LARGE SCALE GENOMIC DNA]</scope>
    <source>
        <strain evidence="7 8">BP5-C20A</strain>
    </source>
</reference>
<evidence type="ECO:0000256" key="1">
    <source>
        <dbReference type="ARBA" id="ARBA00005058"/>
    </source>
</evidence>
<dbReference type="Pfam" id="PF01048">
    <property type="entry name" value="PNP_UDP_1"/>
    <property type="match status" value="1"/>
</dbReference>
<keyword evidence="4 5" id="KW-0808">Transferase</keyword>
<comment type="function">
    <text evidence="5">The purine nucleoside phosphorylases catalyze the phosphorolytic breakdown of the N-glycosidic bond in the beta-(deoxy)ribonucleoside molecules, with the formation of the corresponding free purine bases and pentose-1-phosphate.</text>
</comment>
<dbReference type="EMBL" id="CP069362">
    <property type="protein sequence ID" value="WGS65069.1"/>
    <property type="molecule type" value="Genomic_DNA"/>
</dbReference>
<dbReference type="InterPro" id="IPR011270">
    <property type="entry name" value="Pur_Nuc_Pase_Ino/Guo-sp"/>
</dbReference>
<comment type="similarity">
    <text evidence="2 5">Belongs to the PNP/MTAP phosphorylase family.</text>
</comment>
<dbReference type="PANTHER" id="PTHR11904:SF9">
    <property type="entry name" value="PURINE NUCLEOSIDE PHOSPHORYLASE-RELATED"/>
    <property type="match status" value="1"/>
</dbReference>
<dbReference type="CDD" id="cd09009">
    <property type="entry name" value="PNP-EcPNPII_like"/>
    <property type="match status" value="1"/>
</dbReference>
<keyword evidence="8" id="KW-1185">Reference proteome</keyword>
<evidence type="ECO:0000256" key="2">
    <source>
        <dbReference type="ARBA" id="ARBA00006751"/>
    </source>
</evidence>
<gene>
    <name evidence="7" type="ORF">JRV97_00505</name>
</gene>
<dbReference type="InterPro" id="IPR011268">
    <property type="entry name" value="Purine_phosphorylase"/>
</dbReference>
<dbReference type="PANTHER" id="PTHR11904">
    <property type="entry name" value="METHYLTHIOADENOSINE/PURINE NUCLEOSIDE PHOSPHORYLASE"/>
    <property type="match status" value="1"/>
</dbReference>
<dbReference type="NCBIfam" id="TIGR01700">
    <property type="entry name" value="PNPH"/>
    <property type="match status" value="1"/>
</dbReference>
<dbReference type="InterPro" id="IPR035994">
    <property type="entry name" value="Nucleoside_phosphorylase_sf"/>
</dbReference>
<dbReference type="Proteomes" id="UP001232493">
    <property type="component" value="Chromosome"/>
</dbReference>
<proteinExistence type="inferred from homology"/>
<comment type="pathway">
    <text evidence="1 5">Purine metabolism; purine nucleoside salvage.</text>
</comment>
<dbReference type="NCBIfam" id="NF006054">
    <property type="entry name" value="PRK08202.1"/>
    <property type="match status" value="1"/>
</dbReference>
<sequence>MYSKVKEAAEYINSKTDIKPLLGLILGSGLGYIADEIEDPIIIDYKDIPYFPQSTVVGHAGKMVIGMLEGKPVVALKGRFHAYEGHELKKLIFPVYVFKELGVEGLILTNAAGGVNRTLKPGDIVANTDFINFTMKNPLIGPNMDELGPRFPAMASPIDKKWLKRIEEKAEEKKIKIEEGTYCWMMGPSYETPAEIKMLEKFEGDLVGMSTMPEIIAANHCGIKSVAFSAVTNMAAGILHQPLNHKEVMEVAERIKHKFAKVVKIAIKTF</sequence>